<protein>
    <submittedName>
        <fullName evidence="1">Uncharacterized protein</fullName>
    </submittedName>
</protein>
<evidence type="ECO:0000313" key="2">
    <source>
        <dbReference type="Proteomes" id="UP000734854"/>
    </source>
</evidence>
<accession>A0A8J5GB14</accession>
<evidence type="ECO:0000313" key="1">
    <source>
        <dbReference type="EMBL" id="KAG6495872.1"/>
    </source>
</evidence>
<dbReference type="InterPro" id="IPR005299">
    <property type="entry name" value="MeTrfase_7"/>
</dbReference>
<dbReference type="SUPFAM" id="SSF53335">
    <property type="entry name" value="S-adenosyl-L-methionine-dependent methyltransferases"/>
    <property type="match status" value="1"/>
</dbReference>
<dbReference type="Gene3D" id="3.40.50.150">
    <property type="entry name" value="Vaccinia Virus protein VP39"/>
    <property type="match status" value="1"/>
</dbReference>
<proteinExistence type="predicted"/>
<dbReference type="Proteomes" id="UP000734854">
    <property type="component" value="Unassembled WGS sequence"/>
</dbReference>
<keyword evidence="2" id="KW-1185">Reference proteome</keyword>
<dbReference type="GO" id="GO:0008168">
    <property type="term" value="F:methyltransferase activity"/>
    <property type="evidence" value="ECO:0007669"/>
    <property type="project" value="InterPro"/>
</dbReference>
<dbReference type="AlphaFoldDB" id="A0A8J5GB14"/>
<comment type="caution">
    <text evidence="1">The sequence shown here is derived from an EMBL/GenBank/DDBJ whole genome shotgun (WGS) entry which is preliminary data.</text>
</comment>
<dbReference type="InterPro" id="IPR029063">
    <property type="entry name" value="SAM-dependent_MTases_sf"/>
</dbReference>
<dbReference type="PANTHER" id="PTHR31009">
    <property type="entry name" value="S-ADENOSYL-L-METHIONINE:CARBOXYL METHYLTRANSFERASE FAMILY PROTEIN"/>
    <property type="match status" value="1"/>
</dbReference>
<dbReference type="Pfam" id="PF03492">
    <property type="entry name" value="Methyltransf_7"/>
    <property type="match status" value="1"/>
</dbReference>
<name>A0A8J5GB14_ZINOF</name>
<dbReference type="EMBL" id="JACMSC010000012">
    <property type="protein sequence ID" value="KAG6495872.1"/>
    <property type="molecule type" value="Genomic_DNA"/>
</dbReference>
<sequence length="152" mass="17240">MVIVDLGCSSGPNTFIVVSQVLNIIIELRRMMEMNKPLDVQFLLNDLLGNDFNYVFQSLHKFKKKVEEETKGELLVPYYVVGVPRSFYGRLFPRASVHFFYSSYSLMWLSQVLNLSNLSNSIVSCKKACQLVNLSNLSNSIVSCKKACQLVS</sequence>
<reference evidence="1 2" key="1">
    <citation type="submission" date="2020-08" db="EMBL/GenBank/DDBJ databases">
        <title>Plant Genome Project.</title>
        <authorList>
            <person name="Zhang R.-G."/>
        </authorList>
    </citation>
    <scope>NUCLEOTIDE SEQUENCE [LARGE SCALE GENOMIC DNA]</scope>
    <source>
        <tissue evidence="1">Rhizome</tissue>
    </source>
</reference>
<gene>
    <name evidence="1" type="ORF">ZIOFF_043702</name>
</gene>
<organism evidence="1 2">
    <name type="scientific">Zingiber officinale</name>
    <name type="common">Ginger</name>
    <name type="synonym">Amomum zingiber</name>
    <dbReference type="NCBI Taxonomy" id="94328"/>
    <lineage>
        <taxon>Eukaryota</taxon>
        <taxon>Viridiplantae</taxon>
        <taxon>Streptophyta</taxon>
        <taxon>Embryophyta</taxon>
        <taxon>Tracheophyta</taxon>
        <taxon>Spermatophyta</taxon>
        <taxon>Magnoliopsida</taxon>
        <taxon>Liliopsida</taxon>
        <taxon>Zingiberales</taxon>
        <taxon>Zingiberaceae</taxon>
        <taxon>Zingiber</taxon>
    </lineage>
</organism>